<accession>A0ABT8B0V4</accession>
<protein>
    <recommendedName>
        <fullName evidence="3">Transposase</fullName>
    </recommendedName>
</protein>
<dbReference type="EMBL" id="JAUFPT010000157">
    <property type="protein sequence ID" value="MDN3575114.1"/>
    <property type="molecule type" value="Genomic_DNA"/>
</dbReference>
<organism evidence="1 2">
    <name type="scientific">Methylobacterium longum</name>
    <dbReference type="NCBI Taxonomy" id="767694"/>
    <lineage>
        <taxon>Bacteria</taxon>
        <taxon>Pseudomonadati</taxon>
        <taxon>Pseudomonadota</taxon>
        <taxon>Alphaproteobacteria</taxon>
        <taxon>Hyphomicrobiales</taxon>
        <taxon>Methylobacteriaceae</taxon>
        <taxon>Methylobacterium</taxon>
    </lineage>
</organism>
<keyword evidence="2" id="KW-1185">Reference proteome</keyword>
<gene>
    <name evidence="1" type="ORF">QWZ18_31525</name>
</gene>
<reference evidence="2" key="1">
    <citation type="journal article" date="2019" name="Int. J. Syst. Evol. Microbiol.">
        <title>The Global Catalogue of Microorganisms (GCM) 10K type strain sequencing project: providing services to taxonomists for standard genome sequencing and annotation.</title>
        <authorList>
            <consortium name="The Broad Institute Genomics Platform"/>
            <consortium name="The Broad Institute Genome Sequencing Center for Infectious Disease"/>
            <person name="Wu L."/>
            <person name="Ma J."/>
        </authorList>
    </citation>
    <scope>NUCLEOTIDE SEQUENCE [LARGE SCALE GENOMIC DNA]</scope>
    <source>
        <strain evidence="2">CECT 7806</strain>
    </source>
</reference>
<sequence length="75" mass="8448">MQALDAYNVYQRKQKPALRCAVAQGRPVPAFVSGEAWSFSGTIRDIEEIPEGFRPQAARAAMRWTGYYLFHALDA</sequence>
<evidence type="ECO:0000313" key="1">
    <source>
        <dbReference type="EMBL" id="MDN3575114.1"/>
    </source>
</evidence>
<dbReference type="Proteomes" id="UP001244297">
    <property type="component" value="Unassembled WGS sequence"/>
</dbReference>
<dbReference type="RefSeq" id="WP_238294218.1">
    <property type="nucleotide sequence ID" value="NZ_BPQS01000110.1"/>
</dbReference>
<proteinExistence type="predicted"/>
<evidence type="ECO:0000313" key="2">
    <source>
        <dbReference type="Proteomes" id="UP001244297"/>
    </source>
</evidence>
<name>A0ABT8B0V4_9HYPH</name>
<evidence type="ECO:0008006" key="3">
    <source>
        <dbReference type="Google" id="ProtNLM"/>
    </source>
</evidence>
<comment type="caution">
    <text evidence="1">The sequence shown here is derived from an EMBL/GenBank/DDBJ whole genome shotgun (WGS) entry which is preliminary data.</text>
</comment>